<organism evidence="1 2">
    <name type="scientific">Phytophthora megakarya</name>
    <dbReference type="NCBI Taxonomy" id="4795"/>
    <lineage>
        <taxon>Eukaryota</taxon>
        <taxon>Sar</taxon>
        <taxon>Stramenopiles</taxon>
        <taxon>Oomycota</taxon>
        <taxon>Peronosporomycetes</taxon>
        <taxon>Peronosporales</taxon>
        <taxon>Peronosporaceae</taxon>
        <taxon>Phytophthora</taxon>
    </lineage>
</organism>
<dbReference type="AlphaFoldDB" id="A0A225URH6"/>
<proteinExistence type="predicted"/>
<keyword evidence="2" id="KW-1185">Reference proteome</keyword>
<evidence type="ECO:0000313" key="1">
    <source>
        <dbReference type="EMBL" id="OWY95538.1"/>
    </source>
</evidence>
<protein>
    <submittedName>
        <fullName evidence="1">Uncharacterized protein</fullName>
    </submittedName>
</protein>
<dbReference type="Proteomes" id="UP000198211">
    <property type="component" value="Unassembled WGS sequence"/>
</dbReference>
<accession>A0A225URH6</accession>
<sequence>MRGLSASAKTTVSNMVKTHAKDVYNMTTIICLADIFSVELMASTDLMSTDLMKLTASATIYGSPLCTANQGKGLILLSLVTLTFRRRARIDTTGCTDTRPVGYCGV</sequence>
<comment type="caution">
    <text evidence="1">The sequence shown here is derived from an EMBL/GenBank/DDBJ whole genome shotgun (WGS) entry which is preliminary data.</text>
</comment>
<name>A0A225URH6_9STRA</name>
<evidence type="ECO:0000313" key="2">
    <source>
        <dbReference type="Proteomes" id="UP000198211"/>
    </source>
</evidence>
<gene>
    <name evidence="1" type="ORF">PHMEG_00034434</name>
</gene>
<dbReference type="EMBL" id="NBNE01012816">
    <property type="protein sequence ID" value="OWY95538.1"/>
    <property type="molecule type" value="Genomic_DNA"/>
</dbReference>
<reference evidence="2" key="1">
    <citation type="submission" date="2017-03" db="EMBL/GenBank/DDBJ databases">
        <title>Phytopthora megakarya and P. palmivora, two closely related causual agents of cacao black pod achieved similar genome size and gene model numbers by different mechanisms.</title>
        <authorList>
            <person name="Ali S."/>
            <person name="Shao J."/>
            <person name="Larry D.J."/>
            <person name="Kronmiller B."/>
            <person name="Shen D."/>
            <person name="Strem M.D."/>
            <person name="Melnick R.L."/>
            <person name="Guiltinan M.J."/>
            <person name="Tyler B.M."/>
            <person name="Meinhardt L.W."/>
            <person name="Bailey B.A."/>
        </authorList>
    </citation>
    <scope>NUCLEOTIDE SEQUENCE [LARGE SCALE GENOMIC DNA]</scope>
    <source>
        <strain evidence="2">zdho120</strain>
    </source>
</reference>